<dbReference type="EMBL" id="JAAMPC010000001">
    <property type="protein sequence ID" value="KAG2334529.1"/>
    <property type="molecule type" value="Genomic_DNA"/>
</dbReference>
<protein>
    <submittedName>
        <fullName evidence="1">Uncharacterized protein</fullName>
    </submittedName>
</protein>
<keyword evidence="2" id="KW-1185">Reference proteome</keyword>
<dbReference type="PANTHER" id="PTHR33334:SF10">
    <property type="entry name" value="PROTEIN LNK4"/>
    <property type="match status" value="1"/>
</dbReference>
<proteinExistence type="predicted"/>
<accession>A0A8X7WP17</accession>
<dbReference type="PANTHER" id="PTHR33334">
    <property type="entry name" value="PROTEIN LNK1"/>
    <property type="match status" value="1"/>
</dbReference>
<evidence type="ECO:0000313" key="2">
    <source>
        <dbReference type="Proteomes" id="UP000886595"/>
    </source>
</evidence>
<reference evidence="1 2" key="1">
    <citation type="submission" date="2020-02" db="EMBL/GenBank/DDBJ databases">
        <authorList>
            <person name="Ma Q."/>
            <person name="Huang Y."/>
            <person name="Song X."/>
            <person name="Pei D."/>
        </authorList>
    </citation>
    <scope>NUCLEOTIDE SEQUENCE [LARGE SCALE GENOMIC DNA]</scope>
    <source>
        <strain evidence="1">Sxm20200214</strain>
        <tissue evidence="1">Leaf</tissue>
    </source>
</reference>
<organism evidence="1 2">
    <name type="scientific">Brassica carinata</name>
    <name type="common">Ethiopian mustard</name>
    <name type="synonym">Abyssinian cabbage</name>
    <dbReference type="NCBI Taxonomy" id="52824"/>
    <lineage>
        <taxon>Eukaryota</taxon>
        <taxon>Viridiplantae</taxon>
        <taxon>Streptophyta</taxon>
        <taxon>Embryophyta</taxon>
        <taxon>Tracheophyta</taxon>
        <taxon>Spermatophyta</taxon>
        <taxon>Magnoliopsida</taxon>
        <taxon>eudicotyledons</taxon>
        <taxon>Gunneridae</taxon>
        <taxon>Pentapetalae</taxon>
        <taxon>rosids</taxon>
        <taxon>malvids</taxon>
        <taxon>Brassicales</taxon>
        <taxon>Brassicaceae</taxon>
        <taxon>Brassiceae</taxon>
        <taxon>Brassica</taxon>
    </lineage>
</organism>
<dbReference type="Proteomes" id="UP000886595">
    <property type="component" value="Unassembled WGS sequence"/>
</dbReference>
<comment type="caution">
    <text evidence="1">The sequence shown here is derived from an EMBL/GenBank/DDBJ whole genome shotgun (WGS) entry which is preliminary data.</text>
</comment>
<evidence type="ECO:0000313" key="1">
    <source>
        <dbReference type="EMBL" id="KAG2334529.1"/>
    </source>
</evidence>
<dbReference type="GO" id="GO:0007623">
    <property type="term" value="P:circadian rhythm"/>
    <property type="evidence" value="ECO:0007669"/>
    <property type="project" value="InterPro"/>
</dbReference>
<name>A0A8X7WP17_BRACI</name>
<dbReference type="GO" id="GO:0006355">
    <property type="term" value="P:regulation of DNA-templated transcription"/>
    <property type="evidence" value="ECO:0007669"/>
    <property type="project" value="InterPro"/>
</dbReference>
<dbReference type="OrthoDB" id="1939712at2759"/>
<dbReference type="InterPro" id="IPR039928">
    <property type="entry name" value="LNK"/>
</dbReference>
<dbReference type="AlphaFoldDB" id="A0A8X7WP17"/>
<sequence length="312" mass="36237">MDVTERQQISARTIEKVGLVLRRDSRGIVDVTNSYPVLFKEDEPSSWFLDQKHHESMLALFKGINGEKKLNMDRYGRRNTEDLVVPNYHETSDSYPSPDMWDGWSMNSHKAAEKCFDFDVINNGFSGGLYSKMEMGTSGEGEEESKRLKTAGCFRNSVSSLHAFDEIQQMDEDDIFLSSILEDVPDDNGEVSMFHYNRETCHDMPLMEEVPMKISDLWEYNKDEISTEVVLQDLQRATEKLTDDTRKCFRDTFYRLAKNSQHKSESEFLEDRTRYMNQQTEMETNSIDRAVANLTFNKMGSNMTNMHPPNMR</sequence>
<dbReference type="Gene3D" id="3.40.140.10">
    <property type="entry name" value="Cytidine Deaminase, domain 2"/>
    <property type="match status" value="1"/>
</dbReference>
<gene>
    <name evidence="1" type="ORF">Bca52824_005709</name>
</gene>